<dbReference type="EMBL" id="RJVA01000012">
    <property type="protein sequence ID" value="ROQ92236.1"/>
    <property type="molecule type" value="Genomic_DNA"/>
</dbReference>
<dbReference type="InterPro" id="IPR018149">
    <property type="entry name" value="Lys-tRNA-synth_II_C"/>
</dbReference>
<keyword evidence="11 13" id="KW-0030">Aminoacyl-tRNA synthetase</keyword>
<comment type="catalytic activity">
    <reaction evidence="12 13 14">
        <text>tRNA(Lys) + L-lysine + ATP = L-lysyl-tRNA(Lys) + AMP + diphosphate</text>
        <dbReference type="Rhea" id="RHEA:20792"/>
        <dbReference type="Rhea" id="RHEA-COMP:9696"/>
        <dbReference type="Rhea" id="RHEA-COMP:9697"/>
        <dbReference type="ChEBI" id="CHEBI:30616"/>
        <dbReference type="ChEBI" id="CHEBI:32551"/>
        <dbReference type="ChEBI" id="CHEBI:33019"/>
        <dbReference type="ChEBI" id="CHEBI:78442"/>
        <dbReference type="ChEBI" id="CHEBI:78529"/>
        <dbReference type="ChEBI" id="CHEBI:456215"/>
        <dbReference type="EC" id="6.1.1.6"/>
    </reaction>
</comment>
<accession>A0A3N1UY84</accession>
<dbReference type="OrthoDB" id="9801152at2"/>
<dbReference type="InterPro" id="IPR004364">
    <property type="entry name" value="Aa-tRNA-synt_II"/>
</dbReference>
<dbReference type="NCBIfam" id="NF001756">
    <property type="entry name" value="PRK00484.1"/>
    <property type="match status" value="1"/>
</dbReference>
<dbReference type="InterPro" id="IPR006195">
    <property type="entry name" value="aa-tRNA-synth_II"/>
</dbReference>
<keyword evidence="9 13" id="KW-0460">Magnesium</keyword>
<organism evidence="16 17">
    <name type="scientific">Desulfosoma caldarium</name>
    <dbReference type="NCBI Taxonomy" id="610254"/>
    <lineage>
        <taxon>Bacteria</taxon>
        <taxon>Pseudomonadati</taxon>
        <taxon>Thermodesulfobacteriota</taxon>
        <taxon>Syntrophobacteria</taxon>
        <taxon>Syntrophobacterales</taxon>
        <taxon>Syntrophobacteraceae</taxon>
        <taxon>Desulfosoma</taxon>
    </lineage>
</organism>
<sequence length="497" mass="56951">MEELSQVLRERLAKAEQMEREGICLYPNGYTVDHAIGSIVNDFGHKSQEELESDPPAPFLVAGRIMALRSFGRSIFMHIQDGSGRIQVYCQQNTLGKDAYALVKKLDLGDIIRVRGTLFRTKTKELTLLAQDVVLLTKNLRPLPEKYHGLKDVETRYRQRYVDLIVNPSVRDTFVKRTQIVQAVRQFLSSRGFLEVETPMMQIIPGGATAKPFKTFHNALGIDLYLRIAPELYLKRLLVGGFERVFELNRNFRNEGISTQHNPEFTMLEFYQAYATFEDLITLTEQLFVHVAQQVNGGRLQVTYQGATIDLTPPWRRFRLSEALTEIGQIPPEAVHDPDATANVARSLNLPVEKYEGHGKLLTKIFDLVVEPKLVQPTFITHYPLEVSPLSRKNDREPHLTDRFELFIAGREMANAFSELNDPRDQRERFRRQLEAREAGDEEAHLMDEDYIRALEYGMPPAAGEGIGIDRMVMLFTDSPSIRDVILFPHLRPEKKQ</sequence>
<evidence type="ECO:0000256" key="7">
    <source>
        <dbReference type="ARBA" id="ARBA00022741"/>
    </source>
</evidence>
<evidence type="ECO:0000256" key="14">
    <source>
        <dbReference type="RuleBase" id="RU000336"/>
    </source>
</evidence>
<dbReference type="Proteomes" id="UP000276223">
    <property type="component" value="Unassembled WGS sequence"/>
</dbReference>
<dbReference type="Gene3D" id="2.40.50.140">
    <property type="entry name" value="Nucleic acid-binding proteins"/>
    <property type="match status" value="1"/>
</dbReference>
<dbReference type="PANTHER" id="PTHR42918:SF15">
    <property type="entry name" value="LYSINE--TRNA LIGASE, CHLOROPLASTIC_MITOCHONDRIAL"/>
    <property type="match status" value="1"/>
</dbReference>
<keyword evidence="17" id="KW-1185">Reference proteome</keyword>
<protein>
    <recommendedName>
        <fullName evidence="13">Lysine--tRNA ligase</fullName>
        <ecNumber evidence="13">6.1.1.6</ecNumber>
    </recommendedName>
    <alternativeName>
        <fullName evidence="13">Lysyl-tRNA synthetase</fullName>
        <shortName evidence="13">LysRS</shortName>
    </alternativeName>
</protein>
<comment type="caution">
    <text evidence="16">The sequence shown here is derived from an EMBL/GenBank/DDBJ whole genome shotgun (WGS) entry which is preliminary data.</text>
</comment>
<dbReference type="GO" id="GO:0000287">
    <property type="term" value="F:magnesium ion binding"/>
    <property type="evidence" value="ECO:0007669"/>
    <property type="project" value="UniProtKB-UniRule"/>
</dbReference>
<dbReference type="PROSITE" id="PS50862">
    <property type="entry name" value="AA_TRNA_LIGASE_II"/>
    <property type="match status" value="1"/>
</dbReference>
<dbReference type="SUPFAM" id="SSF50249">
    <property type="entry name" value="Nucleic acid-binding proteins"/>
    <property type="match status" value="1"/>
</dbReference>
<dbReference type="RefSeq" id="WP_123290404.1">
    <property type="nucleotide sequence ID" value="NZ_RJVA01000012.1"/>
</dbReference>
<dbReference type="InterPro" id="IPR012340">
    <property type="entry name" value="NA-bd_OB-fold"/>
</dbReference>
<proteinExistence type="inferred from homology"/>
<reference evidence="16 17" key="1">
    <citation type="submission" date="2018-11" db="EMBL/GenBank/DDBJ databases">
        <title>Genomic Encyclopedia of Type Strains, Phase IV (KMG-IV): sequencing the most valuable type-strain genomes for metagenomic binning, comparative biology and taxonomic classification.</title>
        <authorList>
            <person name="Goeker M."/>
        </authorList>
    </citation>
    <scope>NUCLEOTIDE SEQUENCE [LARGE SCALE GENOMIC DNA]</scope>
    <source>
        <strain evidence="16 17">DSM 22027</strain>
    </source>
</reference>
<dbReference type="PANTHER" id="PTHR42918">
    <property type="entry name" value="LYSYL-TRNA SYNTHETASE"/>
    <property type="match status" value="1"/>
</dbReference>
<dbReference type="CDD" id="cd04322">
    <property type="entry name" value="LysRS_N"/>
    <property type="match status" value="1"/>
</dbReference>
<dbReference type="EC" id="6.1.1.6" evidence="13"/>
<evidence type="ECO:0000256" key="5">
    <source>
        <dbReference type="ARBA" id="ARBA00022598"/>
    </source>
</evidence>
<dbReference type="GO" id="GO:0000049">
    <property type="term" value="F:tRNA binding"/>
    <property type="evidence" value="ECO:0007669"/>
    <property type="project" value="TreeGrafter"/>
</dbReference>
<evidence type="ECO:0000256" key="10">
    <source>
        <dbReference type="ARBA" id="ARBA00022917"/>
    </source>
</evidence>
<dbReference type="NCBIfam" id="TIGR00499">
    <property type="entry name" value="lysS_bact"/>
    <property type="match status" value="1"/>
</dbReference>
<dbReference type="Gene3D" id="3.30.930.10">
    <property type="entry name" value="Bira Bifunctional Protein, Domain 2"/>
    <property type="match status" value="1"/>
</dbReference>
<dbReference type="Pfam" id="PF00152">
    <property type="entry name" value="tRNA-synt_2"/>
    <property type="match status" value="1"/>
</dbReference>
<keyword evidence="5 13" id="KW-0436">Ligase</keyword>
<dbReference type="SUPFAM" id="SSF55681">
    <property type="entry name" value="Class II aaRS and biotin synthetases"/>
    <property type="match status" value="1"/>
</dbReference>
<dbReference type="GO" id="GO:0005829">
    <property type="term" value="C:cytosol"/>
    <property type="evidence" value="ECO:0007669"/>
    <property type="project" value="TreeGrafter"/>
</dbReference>
<dbReference type="FunFam" id="2.40.50.140:FF:000024">
    <property type="entry name" value="Lysine--tRNA ligase"/>
    <property type="match status" value="1"/>
</dbReference>
<evidence type="ECO:0000256" key="8">
    <source>
        <dbReference type="ARBA" id="ARBA00022840"/>
    </source>
</evidence>
<evidence type="ECO:0000256" key="9">
    <source>
        <dbReference type="ARBA" id="ARBA00022842"/>
    </source>
</evidence>
<comment type="cofactor">
    <cofactor evidence="13 14">
        <name>Mg(2+)</name>
        <dbReference type="ChEBI" id="CHEBI:18420"/>
    </cofactor>
    <text evidence="13 14">Binds 3 Mg(2+) ions per subunit.</text>
</comment>
<name>A0A3N1UY84_9BACT</name>
<evidence type="ECO:0000256" key="13">
    <source>
        <dbReference type="HAMAP-Rule" id="MF_00252"/>
    </source>
</evidence>
<dbReference type="InterPro" id="IPR044136">
    <property type="entry name" value="Lys-tRNA-ligase_II_N"/>
</dbReference>
<gene>
    <name evidence="13" type="primary">lysS</name>
    <name evidence="16" type="ORF">EDC27_1935</name>
</gene>
<dbReference type="AlphaFoldDB" id="A0A3N1UY84"/>
<evidence type="ECO:0000256" key="2">
    <source>
        <dbReference type="ARBA" id="ARBA00008226"/>
    </source>
</evidence>
<dbReference type="PRINTS" id="PR00982">
    <property type="entry name" value="TRNASYNTHLYS"/>
</dbReference>
<keyword evidence="7 13" id="KW-0547">Nucleotide-binding</keyword>
<keyword evidence="4 13" id="KW-0963">Cytoplasm</keyword>
<dbReference type="CDD" id="cd00775">
    <property type="entry name" value="LysRS_core"/>
    <property type="match status" value="1"/>
</dbReference>
<dbReference type="GO" id="GO:0004824">
    <property type="term" value="F:lysine-tRNA ligase activity"/>
    <property type="evidence" value="ECO:0007669"/>
    <property type="project" value="UniProtKB-UniRule"/>
</dbReference>
<evidence type="ECO:0000259" key="15">
    <source>
        <dbReference type="PROSITE" id="PS50862"/>
    </source>
</evidence>
<keyword evidence="8 13" id="KW-0067">ATP-binding</keyword>
<keyword evidence="6 13" id="KW-0479">Metal-binding</keyword>
<dbReference type="FunFam" id="3.30.930.10:FF:000001">
    <property type="entry name" value="Lysine--tRNA ligase"/>
    <property type="match status" value="1"/>
</dbReference>
<keyword evidence="10 13" id="KW-0648">Protein biosynthesis</keyword>
<dbReference type="Pfam" id="PF01336">
    <property type="entry name" value="tRNA_anti-codon"/>
    <property type="match status" value="1"/>
</dbReference>
<dbReference type="InterPro" id="IPR002313">
    <property type="entry name" value="Lys-tRNA-ligase_II"/>
</dbReference>
<evidence type="ECO:0000256" key="11">
    <source>
        <dbReference type="ARBA" id="ARBA00023146"/>
    </source>
</evidence>
<evidence type="ECO:0000256" key="4">
    <source>
        <dbReference type="ARBA" id="ARBA00022490"/>
    </source>
</evidence>
<feature type="domain" description="Aminoacyl-transfer RNA synthetases class-II family profile" evidence="15">
    <location>
        <begin position="177"/>
        <end position="493"/>
    </location>
</feature>
<dbReference type="InterPro" id="IPR004365">
    <property type="entry name" value="NA-bd_OB_tRNA"/>
</dbReference>
<comment type="similarity">
    <text evidence="2 13">Belongs to the class-II aminoacyl-tRNA synthetase family.</text>
</comment>
<evidence type="ECO:0000313" key="17">
    <source>
        <dbReference type="Proteomes" id="UP000276223"/>
    </source>
</evidence>
<feature type="binding site" evidence="13">
    <location>
        <position position="405"/>
    </location>
    <ligand>
        <name>Mg(2+)</name>
        <dbReference type="ChEBI" id="CHEBI:18420"/>
        <label>1</label>
    </ligand>
</feature>
<evidence type="ECO:0000256" key="3">
    <source>
        <dbReference type="ARBA" id="ARBA00011738"/>
    </source>
</evidence>
<evidence type="ECO:0000256" key="6">
    <source>
        <dbReference type="ARBA" id="ARBA00022723"/>
    </source>
</evidence>
<dbReference type="GO" id="GO:0005524">
    <property type="term" value="F:ATP binding"/>
    <property type="evidence" value="ECO:0007669"/>
    <property type="project" value="UniProtKB-UniRule"/>
</dbReference>
<evidence type="ECO:0000313" key="16">
    <source>
        <dbReference type="EMBL" id="ROQ92236.1"/>
    </source>
</evidence>
<comment type="subcellular location">
    <subcellularLocation>
        <location evidence="1 13">Cytoplasm</location>
    </subcellularLocation>
</comment>
<feature type="binding site" evidence="13">
    <location>
        <position position="412"/>
    </location>
    <ligand>
        <name>Mg(2+)</name>
        <dbReference type="ChEBI" id="CHEBI:18420"/>
        <label>2</label>
    </ligand>
</feature>
<comment type="subunit">
    <text evidence="3 13">Homodimer.</text>
</comment>
<dbReference type="InterPro" id="IPR045864">
    <property type="entry name" value="aa-tRNA-synth_II/BPL/LPL"/>
</dbReference>
<feature type="binding site" evidence="13">
    <location>
        <position position="412"/>
    </location>
    <ligand>
        <name>Mg(2+)</name>
        <dbReference type="ChEBI" id="CHEBI:18420"/>
        <label>1</label>
    </ligand>
</feature>
<dbReference type="GO" id="GO:0042803">
    <property type="term" value="F:protein homodimerization activity"/>
    <property type="evidence" value="ECO:0007669"/>
    <property type="project" value="UniProtKB-ARBA"/>
</dbReference>
<evidence type="ECO:0000256" key="1">
    <source>
        <dbReference type="ARBA" id="ARBA00004496"/>
    </source>
</evidence>
<dbReference type="HAMAP" id="MF_00252">
    <property type="entry name" value="Lys_tRNA_synth_class2"/>
    <property type="match status" value="1"/>
</dbReference>
<dbReference type="GO" id="GO:0006430">
    <property type="term" value="P:lysyl-tRNA aminoacylation"/>
    <property type="evidence" value="ECO:0007669"/>
    <property type="project" value="UniProtKB-UniRule"/>
</dbReference>
<evidence type="ECO:0000256" key="12">
    <source>
        <dbReference type="ARBA" id="ARBA00048573"/>
    </source>
</evidence>